<sequence>MVAGGASPRSEGAEEKSPAGATEMNGVIPGISHHVLHARAASFDRVKVSFAPSGLRRLGCVHRGLAPPATVLDPFGVLRGSAD</sequence>
<proteinExistence type="predicted"/>
<reference evidence="2" key="1">
    <citation type="journal article" date="2015" name="Nature">
        <title>Complex archaea that bridge the gap between prokaryotes and eukaryotes.</title>
        <authorList>
            <person name="Spang A."/>
            <person name="Saw J.H."/>
            <person name="Jorgensen S.L."/>
            <person name="Zaremba-Niedzwiedzka K."/>
            <person name="Martijn J."/>
            <person name="Lind A.E."/>
            <person name="van Eijk R."/>
            <person name="Schleper C."/>
            <person name="Guy L."/>
            <person name="Ettema T.J."/>
        </authorList>
    </citation>
    <scope>NUCLEOTIDE SEQUENCE</scope>
</reference>
<gene>
    <name evidence="2" type="ORF">LCGC14_2245380</name>
</gene>
<feature type="region of interest" description="Disordered" evidence="1">
    <location>
        <begin position="1"/>
        <end position="26"/>
    </location>
</feature>
<accession>A0A0F9D3X4</accession>
<evidence type="ECO:0000256" key="1">
    <source>
        <dbReference type="SAM" id="MobiDB-lite"/>
    </source>
</evidence>
<protein>
    <submittedName>
        <fullName evidence="2">Uncharacterized protein</fullName>
    </submittedName>
</protein>
<dbReference type="EMBL" id="LAZR01030493">
    <property type="protein sequence ID" value="KKL56443.1"/>
    <property type="molecule type" value="Genomic_DNA"/>
</dbReference>
<evidence type="ECO:0000313" key="2">
    <source>
        <dbReference type="EMBL" id="KKL56443.1"/>
    </source>
</evidence>
<organism evidence="2">
    <name type="scientific">marine sediment metagenome</name>
    <dbReference type="NCBI Taxonomy" id="412755"/>
    <lineage>
        <taxon>unclassified sequences</taxon>
        <taxon>metagenomes</taxon>
        <taxon>ecological metagenomes</taxon>
    </lineage>
</organism>
<comment type="caution">
    <text evidence="2">The sequence shown here is derived from an EMBL/GenBank/DDBJ whole genome shotgun (WGS) entry which is preliminary data.</text>
</comment>
<dbReference type="AlphaFoldDB" id="A0A0F9D3X4"/>
<name>A0A0F9D3X4_9ZZZZ</name>